<organism evidence="1 2">
    <name type="scientific">Eretmocerus hayati</name>
    <dbReference type="NCBI Taxonomy" id="131215"/>
    <lineage>
        <taxon>Eukaryota</taxon>
        <taxon>Metazoa</taxon>
        <taxon>Ecdysozoa</taxon>
        <taxon>Arthropoda</taxon>
        <taxon>Hexapoda</taxon>
        <taxon>Insecta</taxon>
        <taxon>Pterygota</taxon>
        <taxon>Neoptera</taxon>
        <taxon>Endopterygota</taxon>
        <taxon>Hymenoptera</taxon>
        <taxon>Apocrita</taxon>
        <taxon>Proctotrupomorpha</taxon>
        <taxon>Chalcidoidea</taxon>
        <taxon>Aphelinidae</taxon>
        <taxon>Aphelininae</taxon>
        <taxon>Eretmocerus</taxon>
    </lineage>
</organism>
<sequence length="743" mass="84452">MDGVTQVQPTVNELLGGEMSYLYGRDPSILAYGQRPIPSHESRKNLMSMLDGEKEDNVTNSGTAKISGTGLESRPVQTIKVFLRVKPLPPEVSITPQQAEAYTILNSTTLLTKVPSLDQNSSCLKKSKCTDVVCKKFLFTQTFGPNTTQLQLFEQAVKPQMMDFLNGRNSIIMSYGTTNSGKTFTLQGTAESPGIIPRGIDFVFSNINPRMVPSFKPHNQCDIIHLNHHDRVREMNLKMKILAYNSTEKNVHASTYKQMQELLKEESQLESDHSNDSHFSVWVSFAEIYNEAIYDLLWNDGKQKRPVLKLANDSHGGTFIKGLKSICVSSGAEAYQVFMSGQENLKVAATALNSRSSRSHCIFTIKLLECKTKHNPFSVRMSTFTFCDLAGSERLKKTLNVGDRLKEAQNINTSLLVLGRCLKTIHETQSAARSRLESIGPFRESKLTRLFQKALSGGEQIALIVNINPVPDLYIETQNVLNFSAIAKKIVIEHRSIVGRRHSHSRFSRLVTQSMRTEMDWENTDLEDASRMTEEDIEHESHELEDANEEHQELLVENESLRKEIEELRASALVRDLETRREMTNMYSEIMEKLESEWKNRMIDMEEQQEDLRELTVRQMESFYRKKITELNTQRQSHTSLEVEIGGGVNGISARELEIENAYLRSKINRLEASITDLRRTKELREMEASRATSELITAKEEKRRVEEILSVAQKSLLSGDAAMAVFIEELNATIQKKNERIK</sequence>
<proteinExistence type="predicted"/>
<gene>
    <name evidence="1" type="ORF">QAD02_013852</name>
</gene>
<name>A0ACC2P3V5_9HYME</name>
<keyword evidence="2" id="KW-1185">Reference proteome</keyword>
<dbReference type="EMBL" id="CM056742">
    <property type="protein sequence ID" value="KAJ8678065.1"/>
    <property type="molecule type" value="Genomic_DNA"/>
</dbReference>
<evidence type="ECO:0000313" key="2">
    <source>
        <dbReference type="Proteomes" id="UP001239111"/>
    </source>
</evidence>
<accession>A0ACC2P3V5</accession>
<dbReference type="Proteomes" id="UP001239111">
    <property type="component" value="Chromosome 2"/>
</dbReference>
<protein>
    <submittedName>
        <fullName evidence="1">Uncharacterized protein</fullName>
    </submittedName>
</protein>
<comment type="caution">
    <text evidence="1">The sequence shown here is derived from an EMBL/GenBank/DDBJ whole genome shotgun (WGS) entry which is preliminary data.</text>
</comment>
<evidence type="ECO:0000313" key="1">
    <source>
        <dbReference type="EMBL" id="KAJ8678065.1"/>
    </source>
</evidence>
<feature type="non-terminal residue" evidence="1">
    <location>
        <position position="743"/>
    </location>
</feature>
<reference evidence="1" key="1">
    <citation type="submission" date="2023-04" db="EMBL/GenBank/DDBJ databases">
        <title>A chromosome-level genome assembly of the parasitoid wasp Eretmocerus hayati.</title>
        <authorList>
            <person name="Zhong Y."/>
            <person name="Liu S."/>
            <person name="Liu Y."/>
        </authorList>
    </citation>
    <scope>NUCLEOTIDE SEQUENCE</scope>
    <source>
        <strain evidence="1">ZJU_SS_LIU_2023</strain>
    </source>
</reference>